<feature type="domain" description="4Fe-4S ferredoxin-type" evidence="4">
    <location>
        <begin position="258"/>
        <end position="290"/>
    </location>
</feature>
<protein>
    <submittedName>
        <fullName evidence="5">Ferredoxin</fullName>
    </submittedName>
</protein>
<keyword evidence="6" id="KW-1185">Reference proteome</keyword>
<dbReference type="RefSeq" id="WP_009061749.1">
    <property type="nucleotide sequence ID" value="NZ_JAHXRZ010000001.1"/>
</dbReference>
<reference evidence="5" key="1">
    <citation type="submission" date="2023-03" db="EMBL/GenBank/DDBJ databases">
        <authorList>
            <person name="Cremers G."/>
            <person name="Picone N."/>
        </authorList>
    </citation>
    <scope>NUCLEOTIDE SEQUENCE</scope>
    <source>
        <strain evidence="5">Sample_alias</strain>
    </source>
</reference>
<dbReference type="InterPro" id="IPR017900">
    <property type="entry name" value="4Fe4S_Fe_S_CS"/>
</dbReference>
<evidence type="ECO:0000256" key="3">
    <source>
        <dbReference type="ARBA" id="ARBA00023014"/>
    </source>
</evidence>
<proteinExistence type="predicted"/>
<evidence type="ECO:0000256" key="2">
    <source>
        <dbReference type="ARBA" id="ARBA00023004"/>
    </source>
</evidence>
<keyword evidence="1" id="KW-0479">Metal-binding</keyword>
<keyword evidence="2" id="KW-0408">Iron</keyword>
<dbReference type="PANTHER" id="PTHR40447">
    <property type="entry name" value="ANAEROBIC SULFITE REDUCTASE SUBUNIT A"/>
    <property type="match status" value="1"/>
</dbReference>
<dbReference type="InterPro" id="IPR017896">
    <property type="entry name" value="4Fe4S_Fe-S-bd"/>
</dbReference>
<dbReference type="Gene3D" id="1.10.1060.10">
    <property type="entry name" value="Alpha-helical ferredoxin"/>
    <property type="match status" value="1"/>
</dbReference>
<dbReference type="Pfam" id="PF17179">
    <property type="entry name" value="Fer4_22"/>
    <property type="match status" value="1"/>
</dbReference>
<organism evidence="5 6">
    <name type="scientific">Candidatus Methylacidiphilum fumarolicum</name>
    <dbReference type="NCBI Taxonomy" id="591154"/>
    <lineage>
        <taxon>Bacteria</taxon>
        <taxon>Pseudomonadati</taxon>
        <taxon>Verrucomicrobiota</taxon>
        <taxon>Methylacidiphilae</taxon>
        <taxon>Methylacidiphilales</taxon>
        <taxon>Methylacidiphilaceae</taxon>
        <taxon>Methylacidiphilum (ex Ratnadevi et al. 2023)</taxon>
    </lineage>
</organism>
<dbReference type="PROSITE" id="PS00198">
    <property type="entry name" value="4FE4S_FER_1"/>
    <property type="match status" value="2"/>
</dbReference>
<sequence>MPDPMFLEKKKILQRQDFGKLIDALHQEGYTIIGPVLSETAISYGEIQSETDLPIGWTDIQEAGKYQLKRRPDEALFGYNVGFQSMKKYLFPPRQRLFTVDKKAGRLTFVEENPQIQKYAFLGVRACDLHAALIQDKIFSEGSSRDKAYVRRREEAFVIVVQCGQSSSCCFCLSMGTGPKAEERFDLALTECVDRQQHFFLIEIGSSRGEKLISSLPLRDVKEEELLFAARVIDNAKAQMTKVMDTKGIKELFYSNWEHPRWDDVASRCIACSTCTLVCPTCFCWTVEDSISLTDQKAERWKRWDFCYNMEFSHLPSGSVRSSIRSRYRQWLSHKLASWIDQFGMSGCVGCGRCITWCPVGIDITEEVAALRVQSKEDVSQ</sequence>
<evidence type="ECO:0000313" key="6">
    <source>
        <dbReference type="Proteomes" id="UP001161497"/>
    </source>
</evidence>
<dbReference type="InterPro" id="IPR009051">
    <property type="entry name" value="Helical_ferredxn"/>
</dbReference>
<accession>A0ABM9IG75</accession>
<evidence type="ECO:0000256" key="1">
    <source>
        <dbReference type="ARBA" id="ARBA00022723"/>
    </source>
</evidence>
<gene>
    <name evidence="5" type="ORF">MFUM_2414</name>
</gene>
<dbReference type="EMBL" id="OX458932">
    <property type="protein sequence ID" value="CAI9086720.1"/>
    <property type="molecule type" value="Genomic_DNA"/>
</dbReference>
<evidence type="ECO:0000259" key="4">
    <source>
        <dbReference type="PROSITE" id="PS51379"/>
    </source>
</evidence>
<dbReference type="SUPFAM" id="SSF46548">
    <property type="entry name" value="alpha-helical ferredoxin"/>
    <property type="match status" value="1"/>
</dbReference>
<name>A0ABM9IG75_9BACT</name>
<dbReference type="PROSITE" id="PS51379">
    <property type="entry name" value="4FE4S_FER_2"/>
    <property type="match status" value="2"/>
</dbReference>
<evidence type="ECO:0000313" key="5">
    <source>
        <dbReference type="EMBL" id="CAI9086720.1"/>
    </source>
</evidence>
<dbReference type="PANTHER" id="PTHR40447:SF1">
    <property type="entry name" value="ANAEROBIC SULFITE REDUCTASE SUBUNIT A"/>
    <property type="match status" value="1"/>
</dbReference>
<dbReference type="Proteomes" id="UP001161497">
    <property type="component" value="Chromosome"/>
</dbReference>
<keyword evidence="3" id="KW-0411">Iron-sulfur</keyword>
<feature type="domain" description="4Fe-4S ferredoxin-type" evidence="4">
    <location>
        <begin position="339"/>
        <end position="367"/>
    </location>
</feature>